<dbReference type="EMBL" id="CP032551">
    <property type="protein sequence ID" value="QGT95543.1"/>
    <property type="molecule type" value="Genomic_DNA"/>
</dbReference>
<dbReference type="RefSeq" id="WP_156266724.1">
    <property type="nucleotide sequence ID" value="NZ_CP032551.1"/>
</dbReference>
<keyword evidence="2" id="KW-0489">Methyltransferase</keyword>
<accession>A0AA92ES44</accession>
<dbReference type="GO" id="GO:0008757">
    <property type="term" value="F:S-adenosylmethionine-dependent methyltransferase activity"/>
    <property type="evidence" value="ECO:0007669"/>
    <property type="project" value="InterPro"/>
</dbReference>
<protein>
    <submittedName>
        <fullName evidence="2">Methyltransferase domain-containing protein</fullName>
    </submittedName>
</protein>
<sequence>MMLMPARRASATAAPTSWSQLPHGEWLKEELSHALAPHCAKIFGYYLARVGHLSKSLEMPELRVRHQFSAAKTEGADIQTDLEYWPFAEGVLDGVMMIGQLEFERDPHQVLREISRSLIADGHLILAGFNPLSPATITGLWPSNMSKPPWSGRYFSKARINDWLSLLNFEIVGCGYVAPTMMIPKTASANFGLKHVSRFIPQVGAMYYVVARKREFPLTVVRNKQRAKPPVNALPLANRVKSPDVEPK</sequence>
<dbReference type="KEGG" id="panm:D3795_04830"/>
<keyword evidence="3" id="KW-1185">Reference proteome</keyword>
<feature type="domain" description="Methyltransferase type 11" evidence="1">
    <location>
        <begin position="72"/>
        <end position="126"/>
    </location>
</feature>
<evidence type="ECO:0000313" key="3">
    <source>
        <dbReference type="Proteomes" id="UP000427820"/>
    </source>
</evidence>
<proteinExistence type="predicted"/>
<dbReference type="AlphaFoldDB" id="A0AA92ES44"/>
<gene>
    <name evidence="2" type="ORF">D3795_04830</name>
</gene>
<keyword evidence="2" id="KW-0808">Transferase</keyword>
<dbReference type="Pfam" id="PF08241">
    <property type="entry name" value="Methyltransf_11"/>
    <property type="match status" value="1"/>
</dbReference>
<evidence type="ECO:0000259" key="1">
    <source>
        <dbReference type="Pfam" id="PF08241"/>
    </source>
</evidence>
<dbReference type="SUPFAM" id="SSF53335">
    <property type="entry name" value="S-adenosyl-L-methionine-dependent methyltransferases"/>
    <property type="match status" value="1"/>
</dbReference>
<dbReference type="Proteomes" id="UP000427820">
    <property type="component" value="Chromosome"/>
</dbReference>
<dbReference type="InterPro" id="IPR029063">
    <property type="entry name" value="SAM-dependent_MTases_sf"/>
</dbReference>
<dbReference type="Gene3D" id="3.40.50.150">
    <property type="entry name" value="Vaccinia Virus protein VP39"/>
    <property type="match status" value="1"/>
</dbReference>
<reference evidence="2 3" key="1">
    <citation type="submission" date="2018-09" db="EMBL/GenBank/DDBJ databases">
        <title>Whole genome sequencing of Idiomarina andamanensis W-5T (LMG 29773T= JCM 31645T).</title>
        <authorList>
            <person name="Das S.K."/>
        </authorList>
    </citation>
    <scope>NUCLEOTIDE SEQUENCE [LARGE SCALE GENOMIC DNA]</scope>
    <source>
        <strain evidence="2 3">W-5T</strain>
    </source>
</reference>
<dbReference type="GO" id="GO:0032259">
    <property type="term" value="P:methylation"/>
    <property type="evidence" value="ECO:0007669"/>
    <property type="project" value="UniProtKB-KW"/>
</dbReference>
<dbReference type="InterPro" id="IPR013216">
    <property type="entry name" value="Methyltransf_11"/>
</dbReference>
<evidence type="ECO:0000313" key="2">
    <source>
        <dbReference type="EMBL" id="QGT95543.1"/>
    </source>
</evidence>
<organism evidence="2 3">
    <name type="scientific">Pseudidiomarina andamanensis</name>
    <dbReference type="NCBI Taxonomy" id="1940690"/>
    <lineage>
        <taxon>Bacteria</taxon>
        <taxon>Pseudomonadati</taxon>
        <taxon>Pseudomonadota</taxon>
        <taxon>Gammaproteobacteria</taxon>
        <taxon>Alteromonadales</taxon>
        <taxon>Idiomarinaceae</taxon>
        <taxon>Pseudidiomarina</taxon>
    </lineage>
</organism>
<name>A0AA92ES44_9GAMM</name>